<dbReference type="PANTHER" id="PTHR23407:SF1">
    <property type="entry name" value="5-FORMYLTETRAHYDROFOLATE CYCLO-LIGASE"/>
    <property type="match status" value="1"/>
</dbReference>
<keyword evidence="7" id="KW-0436">Ligase</keyword>
<organism evidence="7 8">
    <name type="scientific">Parafannyhessea umbonata</name>
    <dbReference type="NCBI Taxonomy" id="604330"/>
    <lineage>
        <taxon>Bacteria</taxon>
        <taxon>Bacillati</taxon>
        <taxon>Actinomycetota</taxon>
        <taxon>Coriobacteriia</taxon>
        <taxon>Coriobacteriales</taxon>
        <taxon>Atopobiaceae</taxon>
        <taxon>Parafannyhessea</taxon>
    </lineage>
</organism>
<dbReference type="Pfam" id="PF01812">
    <property type="entry name" value="5-FTHF_cyc-lig"/>
    <property type="match status" value="1"/>
</dbReference>
<evidence type="ECO:0000313" key="6">
    <source>
        <dbReference type="EMBL" id="SEH58486.1"/>
    </source>
</evidence>
<evidence type="ECO:0000256" key="3">
    <source>
        <dbReference type="ARBA" id="ARBA00022840"/>
    </source>
</evidence>
<reference evidence="8 9" key="1">
    <citation type="submission" date="2016-10" db="EMBL/GenBank/DDBJ databases">
        <authorList>
            <person name="Varghese N."/>
            <person name="Submissions S."/>
        </authorList>
    </citation>
    <scope>NUCLEOTIDE SEQUENCE [LARGE SCALE GENOMIC DNA]</scope>
    <source>
        <strain evidence="8">KHGC19</strain>
        <strain evidence="6 9">WCP15</strain>
    </source>
</reference>
<dbReference type="InterPro" id="IPR037171">
    <property type="entry name" value="NagB/RpiA_transferase-like"/>
</dbReference>
<comment type="catalytic activity">
    <reaction evidence="5">
        <text>(6S)-5-formyl-5,6,7,8-tetrahydrofolate + ATP = (6R)-5,10-methenyltetrahydrofolate + ADP + phosphate</text>
        <dbReference type="Rhea" id="RHEA:10488"/>
        <dbReference type="ChEBI" id="CHEBI:30616"/>
        <dbReference type="ChEBI" id="CHEBI:43474"/>
        <dbReference type="ChEBI" id="CHEBI:57455"/>
        <dbReference type="ChEBI" id="CHEBI:57457"/>
        <dbReference type="ChEBI" id="CHEBI:456216"/>
        <dbReference type="EC" id="6.3.3.2"/>
    </reaction>
</comment>
<dbReference type="SUPFAM" id="SSF100950">
    <property type="entry name" value="NagB/RpiA/CoA transferase-like"/>
    <property type="match status" value="1"/>
</dbReference>
<keyword evidence="9" id="KW-1185">Reference proteome</keyword>
<dbReference type="GO" id="GO:0046872">
    <property type="term" value="F:metal ion binding"/>
    <property type="evidence" value="ECO:0007669"/>
    <property type="project" value="UniProtKB-KW"/>
</dbReference>
<dbReference type="Proteomes" id="UP000199128">
    <property type="component" value="Unassembled WGS sequence"/>
</dbReference>
<dbReference type="GO" id="GO:0035999">
    <property type="term" value="P:tetrahydrofolate interconversion"/>
    <property type="evidence" value="ECO:0007669"/>
    <property type="project" value="TreeGrafter"/>
</dbReference>
<dbReference type="EMBL" id="FNWT01000006">
    <property type="protein sequence ID" value="SEH58486.1"/>
    <property type="molecule type" value="Genomic_DNA"/>
</dbReference>
<comment type="similarity">
    <text evidence="1 5">Belongs to the 5-formyltetrahydrofolate cyclo-ligase family.</text>
</comment>
<evidence type="ECO:0000313" key="8">
    <source>
        <dbReference type="Proteomes" id="UP000199128"/>
    </source>
</evidence>
<keyword evidence="5" id="KW-0479">Metal-binding</keyword>
<proteinExistence type="inferred from homology"/>
<feature type="binding site" evidence="4">
    <location>
        <begin position="11"/>
        <end position="15"/>
    </location>
    <ligand>
        <name>ATP</name>
        <dbReference type="ChEBI" id="CHEBI:30616"/>
    </ligand>
</feature>
<evidence type="ECO:0000256" key="4">
    <source>
        <dbReference type="PIRSR" id="PIRSR006806-1"/>
    </source>
</evidence>
<keyword evidence="2 4" id="KW-0547">Nucleotide-binding</keyword>
<feature type="binding site" evidence="4">
    <location>
        <position position="57"/>
    </location>
    <ligand>
        <name>substrate</name>
    </ligand>
</feature>
<evidence type="ECO:0000256" key="2">
    <source>
        <dbReference type="ARBA" id="ARBA00022741"/>
    </source>
</evidence>
<dbReference type="Gene3D" id="3.40.50.10420">
    <property type="entry name" value="NagB/RpiA/CoA transferase-like"/>
    <property type="match status" value="1"/>
</dbReference>
<evidence type="ECO:0000256" key="5">
    <source>
        <dbReference type="RuleBase" id="RU361279"/>
    </source>
</evidence>
<dbReference type="EMBL" id="FOGP01000002">
    <property type="protein sequence ID" value="SER39886.1"/>
    <property type="molecule type" value="Genomic_DNA"/>
</dbReference>
<feature type="binding site" evidence="4">
    <location>
        <position position="62"/>
    </location>
    <ligand>
        <name>substrate</name>
    </ligand>
</feature>
<dbReference type="InterPro" id="IPR024185">
    <property type="entry name" value="FTHF_cligase-like_sf"/>
</dbReference>
<evidence type="ECO:0000313" key="7">
    <source>
        <dbReference type="EMBL" id="SER39886.1"/>
    </source>
</evidence>
<dbReference type="GO" id="GO:0005524">
    <property type="term" value="F:ATP binding"/>
    <property type="evidence" value="ECO:0007669"/>
    <property type="project" value="UniProtKB-KW"/>
</dbReference>
<evidence type="ECO:0000256" key="1">
    <source>
        <dbReference type="ARBA" id="ARBA00010638"/>
    </source>
</evidence>
<dbReference type="EC" id="6.3.3.2" evidence="5"/>
<dbReference type="GO" id="GO:0009396">
    <property type="term" value="P:folic acid-containing compound biosynthetic process"/>
    <property type="evidence" value="ECO:0007669"/>
    <property type="project" value="TreeGrafter"/>
</dbReference>
<evidence type="ECO:0000313" key="9">
    <source>
        <dbReference type="Proteomes" id="UP000199135"/>
    </source>
</evidence>
<keyword evidence="3 4" id="KW-0067">ATP-binding</keyword>
<reference evidence="7" key="2">
    <citation type="submission" date="2016-10" db="EMBL/GenBank/DDBJ databases">
        <authorList>
            <person name="de Groot N.N."/>
        </authorList>
    </citation>
    <scope>NUCLEOTIDE SEQUENCE [LARGE SCALE GENOMIC DNA]</scope>
    <source>
        <strain evidence="7">KHGC19</strain>
    </source>
</reference>
<accession>A0A1H9NV81</accession>
<dbReference type="PANTHER" id="PTHR23407">
    <property type="entry name" value="ATPASE INHIBITOR/5-FORMYLTETRAHYDROFOLATE CYCLO-LIGASE"/>
    <property type="match status" value="1"/>
</dbReference>
<dbReference type="AlphaFoldDB" id="A0A1H9NV81"/>
<dbReference type="GO" id="GO:0030272">
    <property type="term" value="F:5-formyltetrahydrofolate cyclo-ligase activity"/>
    <property type="evidence" value="ECO:0007669"/>
    <property type="project" value="UniProtKB-EC"/>
</dbReference>
<name>A0A1H9NV81_9ACTN</name>
<keyword evidence="5" id="KW-0460">Magnesium</keyword>
<dbReference type="PIRSF" id="PIRSF006806">
    <property type="entry name" value="FTHF_cligase"/>
    <property type="match status" value="1"/>
</dbReference>
<dbReference type="RefSeq" id="WP_078686810.1">
    <property type="nucleotide sequence ID" value="NZ_FNWT01000006.1"/>
</dbReference>
<gene>
    <name evidence="7" type="ORF">SAMN05216446_0613</name>
    <name evidence="6" type="ORF">SAMN05216447_10668</name>
</gene>
<comment type="cofactor">
    <cofactor evidence="5">
        <name>Mg(2+)</name>
        <dbReference type="ChEBI" id="CHEBI:18420"/>
    </cofactor>
</comment>
<dbReference type="InterPro" id="IPR002698">
    <property type="entry name" value="FTHF_cligase"/>
</dbReference>
<protein>
    <recommendedName>
        <fullName evidence="5">5-formyltetrahydrofolate cyclo-ligase</fullName>
        <ecNumber evidence="5">6.3.3.2</ecNumber>
    </recommendedName>
</protein>
<sequence>MASSYGEDASRDALRNGYLAVMGSLSDSVRRRIDDEIARHLRACSAYRDSDLVLGYVAYRDEIDTSAILKNAWADGKSVALPRCVGGERSLEYYVVDSLDDLRPGARGALEPVVETASSRPLDDCDFKGSVCVVPGLVFDGSGYRVGYGAGYFDNFLAGYSGTKIGLARTIQISSNPLPHDEHDVPVDVLVSDGAVWMCR</sequence>
<dbReference type="Proteomes" id="UP000199135">
    <property type="component" value="Unassembled WGS sequence"/>
</dbReference>
<dbReference type="NCBIfam" id="TIGR02727">
    <property type="entry name" value="MTHFS_bact"/>
    <property type="match status" value="1"/>
</dbReference>